<evidence type="ECO:0000313" key="2">
    <source>
        <dbReference type="WBParaSite" id="ES5_v2.g26681.t1"/>
    </source>
</evidence>
<proteinExistence type="predicted"/>
<dbReference type="Proteomes" id="UP000887579">
    <property type="component" value="Unplaced"/>
</dbReference>
<reference evidence="2" key="1">
    <citation type="submission" date="2022-11" db="UniProtKB">
        <authorList>
            <consortium name="WormBaseParasite"/>
        </authorList>
    </citation>
    <scope>IDENTIFICATION</scope>
</reference>
<evidence type="ECO:0000313" key="1">
    <source>
        <dbReference type="Proteomes" id="UP000887579"/>
    </source>
</evidence>
<name>A0AC34GA95_9BILA</name>
<protein>
    <submittedName>
        <fullName evidence="2">Uncharacterized protein</fullName>
    </submittedName>
</protein>
<sequence length="214" mass="24500">MRNIARKGSLSNIQLIADIENHFSENAAILLSKVGENVTEKTVIGIRRFEYETNEANSPKNPLALKKAVQFHYYSAGKAHLIPDLDSWLNYSIDSTNPVSLNPLSYPGFSWEPQLIVLKSHPYHFEGFPIRFTDQQALPYELCRANVNFQIVTHVFSFHEGIKRNATDSEIFQRIHSTPKGEAISSKFTAYLNMKYPKTEKRCGGWRNKIKPQK</sequence>
<accession>A0AC34GA95</accession>
<organism evidence="1 2">
    <name type="scientific">Panagrolaimus sp. ES5</name>
    <dbReference type="NCBI Taxonomy" id="591445"/>
    <lineage>
        <taxon>Eukaryota</taxon>
        <taxon>Metazoa</taxon>
        <taxon>Ecdysozoa</taxon>
        <taxon>Nematoda</taxon>
        <taxon>Chromadorea</taxon>
        <taxon>Rhabditida</taxon>
        <taxon>Tylenchina</taxon>
        <taxon>Panagrolaimomorpha</taxon>
        <taxon>Panagrolaimoidea</taxon>
        <taxon>Panagrolaimidae</taxon>
        <taxon>Panagrolaimus</taxon>
    </lineage>
</organism>
<dbReference type="WBParaSite" id="ES5_v2.g26681.t1">
    <property type="protein sequence ID" value="ES5_v2.g26681.t1"/>
    <property type="gene ID" value="ES5_v2.g26681"/>
</dbReference>